<keyword evidence="1" id="KW-0472">Membrane</keyword>
<gene>
    <name evidence="2" type="ORF">SD77_0155</name>
</gene>
<sequence length="43" mass="4937">MIFFAALYQAGVIQSLWIAAFALVSLYIIQRLNVRFTGERSEE</sequence>
<name>A0ABR5B025_BACBA</name>
<keyword evidence="1" id="KW-0812">Transmembrane</keyword>
<dbReference type="EMBL" id="JXLP01000001">
    <property type="protein sequence ID" value="KIL80307.1"/>
    <property type="molecule type" value="Genomic_DNA"/>
</dbReference>
<evidence type="ECO:0000256" key="1">
    <source>
        <dbReference type="SAM" id="Phobius"/>
    </source>
</evidence>
<accession>A0ABR5B025</accession>
<feature type="transmembrane region" description="Helical" evidence="1">
    <location>
        <begin position="6"/>
        <end position="29"/>
    </location>
</feature>
<dbReference type="Proteomes" id="UP000031982">
    <property type="component" value="Unassembled WGS sequence"/>
</dbReference>
<evidence type="ECO:0000313" key="2">
    <source>
        <dbReference type="EMBL" id="KIL80307.1"/>
    </source>
</evidence>
<evidence type="ECO:0000313" key="3">
    <source>
        <dbReference type="Proteomes" id="UP000031982"/>
    </source>
</evidence>
<proteinExistence type="predicted"/>
<keyword evidence="3" id="KW-1185">Reference proteome</keyword>
<comment type="caution">
    <text evidence="2">The sequence shown here is derived from an EMBL/GenBank/DDBJ whole genome shotgun (WGS) entry which is preliminary data.</text>
</comment>
<keyword evidence="1" id="KW-1133">Transmembrane helix</keyword>
<reference evidence="2 3" key="1">
    <citation type="submission" date="2015-01" db="EMBL/GenBank/DDBJ databases">
        <title>Genome Assembly of Bacillus badius MTCC 1458.</title>
        <authorList>
            <person name="Verma A."/>
            <person name="Khatri I."/>
            <person name="Mual P."/>
            <person name="Subramanian S."/>
            <person name="Krishnamurthi S."/>
        </authorList>
    </citation>
    <scope>NUCLEOTIDE SEQUENCE [LARGE SCALE GENOMIC DNA]</scope>
    <source>
        <strain evidence="2 3">MTCC 1458</strain>
    </source>
</reference>
<organism evidence="2 3">
    <name type="scientific">Bacillus badius</name>
    <dbReference type="NCBI Taxonomy" id="1455"/>
    <lineage>
        <taxon>Bacteria</taxon>
        <taxon>Bacillati</taxon>
        <taxon>Bacillota</taxon>
        <taxon>Bacilli</taxon>
        <taxon>Bacillales</taxon>
        <taxon>Bacillaceae</taxon>
        <taxon>Pseudobacillus</taxon>
    </lineage>
</organism>
<protein>
    <submittedName>
        <fullName evidence="2">Uncharacterized protein</fullName>
    </submittedName>
</protein>